<sequence>MDVRVRTELPQEIIDTIIDSLSTYKDHPTLKSCTLASRSLRPSSQKHLFSRILLSKNSACDRIYPLLTENPTLCSYVHDIILTSESDQATSPQWLRLNENLACVLDMLTSLRVCSLSIYNDGDWKDIHPHTTTALFRVFALPSLDSIDIGGLTGIPVSFFDIPNDIEELELRFVAFTRTTRTTSDAAASPLFRSAGSLSMTALEFIPNTRAFVNEDPNTIFALTTHPESCFSRITDLRIHVSRDSFPILLPIFTASATSLTSLELNHAYAPTQYHDGRGLNAFQFNLSNFTHLRRLSFQLSIYYYTFTTLPPILLTSAHHLTTLLASSASALERIDSLTVVFYPHDLRSSYEISMPQCVSDLHDIWGRLDDAICQRPSVRRVPHVTFVLKMDIPKFTQLVETRTRWRESMRGKLPVLEERGGVLTFDVDSSVLCYPEDE</sequence>
<dbReference type="InParanoid" id="A0A369K3P7"/>
<gene>
    <name evidence="1" type="ORF">Hypma_001511</name>
</gene>
<protein>
    <recommendedName>
        <fullName evidence="3">F-box domain-containing protein</fullName>
    </recommendedName>
</protein>
<organism evidence="1 2">
    <name type="scientific">Hypsizygus marmoreus</name>
    <name type="common">White beech mushroom</name>
    <name type="synonym">Agaricus marmoreus</name>
    <dbReference type="NCBI Taxonomy" id="39966"/>
    <lineage>
        <taxon>Eukaryota</taxon>
        <taxon>Fungi</taxon>
        <taxon>Dikarya</taxon>
        <taxon>Basidiomycota</taxon>
        <taxon>Agaricomycotina</taxon>
        <taxon>Agaricomycetes</taxon>
        <taxon>Agaricomycetidae</taxon>
        <taxon>Agaricales</taxon>
        <taxon>Tricholomatineae</taxon>
        <taxon>Lyophyllaceae</taxon>
        <taxon>Hypsizygus</taxon>
    </lineage>
</organism>
<dbReference type="AlphaFoldDB" id="A0A369K3P7"/>
<accession>A0A369K3P7</accession>
<keyword evidence="2" id="KW-1185">Reference proteome</keyword>
<dbReference type="Proteomes" id="UP000076154">
    <property type="component" value="Unassembled WGS sequence"/>
</dbReference>
<evidence type="ECO:0000313" key="1">
    <source>
        <dbReference type="EMBL" id="RDB28202.1"/>
    </source>
</evidence>
<dbReference type="OrthoDB" id="3069231at2759"/>
<reference evidence="1" key="1">
    <citation type="submission" date="2018-04" db="EMBL/GenBank/DDBJ databases">
        <title>Whole genome sequencing of Hypsizygus marmoreus.</title>
        <authorList>
            <person name="Choi I.-G."/>
            <person name="Min B."/>
            <person name="Kim J.-G."/>
            <person name="Kim S."/>
            <person name="Oh Y.-L."/>
            <person name="Kong W.-S."/>
            <person name="Park H."/>
            <person name="Jeong J."/>
            <person name="Song E.-S."/>
        </authorList>
    </citation>
    <scope>NUCLEOTIDE SEQUENCE [LARGE SCALE GENOMIC DNA]</scope>
    <source>
        <strain evidence="1">51987-8</strain>
    </source>
</reference>
<comment type="caution">
    <text evidence="1">The sequence shown here is derived from an EMBL/GenBank/DDBJ whole genome shotgun (WGS) entry which is preliminary data.</text>
</comment>
<evidence type="ECO:0000313" key="2">
    <source>
        <dbReference type="Proteomes" id="UP000076154"/>
    </source>
</evidence>
<dbReference type="EMBL" id="LUEZ02000012">
    <property type="protein sequence ID" value="RDB28202.1"/>
    <property type="molecule type" value="Genomic_DNA"/>
</dbReference>
<evidence type="ECO:0008006" key="3">
    <source>
        <dbReference type="Google" id="ProtNLM"/>
    </source>
</evidence>
<proteinExistence type="predicted"/>
<name>A0A369K3P7_HYPMA</name>